<dbReference type="OrthoDB" id="2422836at2759"/>
<name>A0A9N9AKZ2_9GLOM</name>
<organism evidence="1 2">
    <name type="scientific">Cetraspora pellucida</name>
    <dbReference type="NCBI Taxonomy" id="1433469"/>
    <lineage>
        <taxon>Eukaryota</taxon>
        <taxon>Fungi</taxon>
        <taxon>Fungi incertae sedis</taxon>
        <taxon>Mucoromycota</taxon>
        <taxon>Glomeromycotina</taxon>
        <taxon>Glomeromycetes</taxon>
        <taxon>Diversisporales</taxon>
        <taxon>Gigasporaceae</taxon>
        <taxon>Cetraspora</taxon>
    </lineage>
</organism>
<dbReference type="AlphaFoldDB" id="A0A9N9AKZ2"/>
<accession>A0A9N9AKZ2</accession>
<evidence type="ECO:0000313" key="1">
    <source>
        <dbReference type="EMBL" id="CAG8532138.1"/>
    </source>
</evidence>
<evidence type="ECO:0000313" key="2">
    <source>
        <dbReference type="Proteomes" id="UP000789759"/>
    </source>
</evidence>
<comment type="caution">
    <text evidence="1">The sequence shown here is derived from an EMBL/GenBank/DDBJ whole genome shotgun (WGS) entry which is preliminary data.</text>
</comment>
<proteinExistence type="predicted"/>
<dbReference type="Proteomes" id="UP000789759">
    <property type="component" value="Unassembled WGS sequence"/>
</dbReference>
<gene>
    <name evidence="1" type="ORF">CPELLU_LOCUS3894</name>
</gene>
<reference evidence="1" key="1">
    <citation type="submission" date="2021-06" db="EMBL/GenBank/DDBJ databases">
        <authorList>
            <person name="Kallberg Y."/>
            <person name="Tangrot J."/>
            <person name="Rosling A."/>
        </authorList>
    </citation>
    <scope>NUCLEOTIDE SEQUENCE</scope>
    <source>
        <strain evidence="1">FL966</strain>
    </source>
</reference>
<dbReference type="EMBL" id="CAJVQA010001958">
    <property type="protein sequence ID" value="CAG8532138.1"/>
    <property type="molecule type" value="Genomic_DNA"/>
</dbReference>
<keyword evidence="2" id="KW-1185">Reference proteome</keyword>
<sequence length="71" mass="8071">MPEASLPYMPNTEAIRKQISHVRHKDLPSQPQSLEDIDLDSEISASTSAEINHDQLQYLRKKKVKVLSENA</sequence>
<protein>
    <submittedName>
        <fullName evidence="1">9518_t:CDS:1</fullName>
    </submittedName>
</protein>